<evidence type="ECO:0000313" key="2">
    <source>
        <dbReference type="Proteomes" id="UP000824533"/>
    </source>
</evidence>
<sequence>MEIMKRKIIDLHKLISKMPQDMCLVAVLPEFGLSWRDVSKVLYKNRLQMTPENLAWVLCSEVSAKMTLEEVDEIISKLQLKLVAIQDRTWHVFKLLQSYSDEPVSEIINNLSDRIENVLMGKLKNKVPVLETLMLDDLVYISVQISNTTTSKGMVQYFVTCPGEPVLLSCSTTANAALKACVEALGYRSYEYAMLYGCDIHSLLRISSDVWTTEANNLATPPTYNPTPLITKNGIDYTNKDYNINYVDNILGPNPPLLTELNINSSKMFYDRDILNKPFNLKVNIKTSNLAETLKSWAVKEAIEPTSELLSIFHKCKSNCIEYSRDSD</sequence>
<organism evidence="1 2">
    <name type="scientific">Dendrolimus kikuchii</name>
    <dbReference type="NCBI Taxonomy" id="765133"/>
    <lineage>
        <taxon>Eukaryota</taxon>
        <taxon>Metazoa</taxon>
        <taxon>Ecdysozoa</taxon>
        <taxon>Arthropoda</taxon>
        <taxon>Hexapoda</taxon>
        <taxon>Insecta</taxon>
        <taxon>Pterygota</taxon>
        <taxon>Neoptera</taxon>
        <taxon>Endopterygota</taxon>
        <taxon>Lepidoptera</taxon>
        <taxon>Glossata</taxon>
        <taxon>Ditrysia</taxon>
        <taxon>Bombycoidea</taxon>
        <taxon>Lasiocampidae</taxon>
        <taxon>Dendrolimus</taxon>
    </lineage>
</organism>
<evidence type="ECO:0000313" key="1">
    <source>
        <dbReference type="EMBL" id="KAJ0184269.1"/>
    </source>
</evidence>
<proteinExistence type="predicted"/>
<keyword evidence="2" id="KW-1185">Reference proteome</keyword>
<dbReference type="EMBL" id="CM034387">
    <property type="protein sequence ID" value="KAJ0184269.1"/>
    <property type="molecule type" value="Genomic_DNA"/>
</dbReference>
<protein>
    <submittedName>
        <fullName evidence="1">Uncharacterized protein</fullName>
    </submittedName>
</protein>
<name>A0ACC1DKJ5_9NEOP</name>
<accession>A0ACC1DKJ5</accession>
<comment type="caution">
    <text evidence="1">The sequence shown here is derived from an EMBL/GenBank/DDBJ whole genome shotgun (WGS) entry which is preliminary data.</text>
</comment>
<reference evidence="1 2" key="1">
    <citation type="journal article" date="2021" name="Front. Genet.">
        <title>Chromosome-Level Genome Assembly Reveals Significant Gene Expansion in the Toll and IMD Signaling Pathways of Dendrolimus kikuchii.</title>
        <authorList>
            <person name="Zhou J."/>
            <person name="Wu P."/>
            <person name="Xiong Z."/>
            <person name="Liu N."/>
            <person name="Zhao N."/>
            <person name="Ji M."/>
            <person name="Qiu Y."/>
            <person name="Yang B."/>
        </authorList>
    </citation>
    <scope>NUCLEOTIDE SEQUENCE [LARGE SCALE GENOMIC DNA]</scope>
    <source>
        <strain evidence="1">Ann1</strain>
    </source>
</reference>
<gene>
    <name evidence="1" type="ORF">K1T71_000692</name>
</gene>
<dbReference type="Proteomes" id="UP000824533">
    <property type="component" value="Linkage Group LG01"/>
</dbReference>